<dbReference type="EMBL" id="QKZT01000002">
    <property type="protein sequence ID" value="PZX56574.1"/>
    <property type="molecule type" value="Genomic_DNA"/>
</dbReference>
<dbReference type="OrthoDB" id="958821at2"/>
<name>A0A2W7R837_9BACT</name>
<dbReference type="RefSeq" id="WP_146260412.1">
    <property type="nucleotide sequence ID" value="NZ_QKZT01000002.1"/>
</dbReference>
<proteinExistence type="predicted"/>
<protein>
    <submittedName>
        <fullName evidence="1">Uncharacterized protein</fullName>
    </submittedName>
</protein>
<accession>A0A2W7R837</accession>
<dbReference type="Pfam" id="PF20391">
    <property type="entry name" value="DUF6686"/>
    <property type="match status" value="1"/>
</dbReference>
<evidence type="ECO:0000313" key="2">
    <source>
        <dbReference type="Proteomes" id="UP000248882"/>
    </source>
</evidence>
<dbReference type="InterPro" id="IPR046508">
    <property type="entry name" value="DUF6686"/>
</dbReference>
<reference evidence="1 2" key="1">
    <citation type="submission" date="2018-06" db="EMBL/GenBank/DDBJ databases">
        <title>Genomic Encyclopedia of Archaeal and Bacterial Type Strains, Phase II (KMG-II): from individual species to whole genera.</title>
        <authorList>
            <person name="Goeker M."/>
        </authorList>
    </citation>
    <scope>NUCLEOTIDE SEQUENCE [LARGE SCALE GENOMIC DNA]</scope>
    <source>
        <strain evidence="1 2">DSM 19830</strain>
    </source>
</reference>
<dbReference type="Proteomes" id="UP000248882">
    <property type="component" value="Unassembled WGS sequence"/>
</dbReference>
<organism evidence="1 2">
    <name type="scientific">Algoriphagus chordae</name>
    <dbReference type="NCBI Taxonomy" id="237019"/>
    <lineage>
        <taxon>Bacteria</taxon>
        <taxon>Pseudomonadati</taxon>
        <taxon>Bacteroidota</taxon>
        <taxon>Cytophagia</taxon>
        <taxon>Cytophagales</taxon>
        <taxon>Cyclobacteriaceae</taxon>
        <taxon>Algoriphagus</taxon>
    </lineage>
</organism>
<evidence type="ECO:0000313" key="1">
    <source>
        <dbReference type="EMBL" id="PZX56574.1"/>
    </source>
</evidence>
<sequence length="109" mass="13225">MSGCRTEIIYQNEDFVFTKCTDCDRMGLMYKQAMISFDELNFDAFCRYMERMEFEFEKYPFFDGLDRVVIETYHPDVQFTLVEEEFYRLKANVIEANAQLQLIEMIRKM</sequence>
<dbReference type="AlphaFoldDB" id="A0A2W7R837"/>
<comment type="caution">
    <text evidence="1">The sequence shown here is derived from an EMBL/GenBank/DDBJ whole genome shotgun (WGS) entry which is preliminary data.</text>
</comment>
<keyword evidence="2" id="KW-1185">Reference proteome</keyword>
<gene>
    <name evidence="1" type="ORF">LV85_00501</name>
</gene>